<dbReference type="Proteomes" id="UP000032142">
    <property type="component" value="Unassembled WGS sequence"/>
</dbReference>
<evidence type="ECO:0000313" key="2">
    <source>
        <dbReference type="EMBL" id="KHG24987.1"/>
    </source>
</evidence>
<keyword evidence="3" id="KW-1185">Reference proteome</keyword>
<accession>A0A0B0PJA9</accession>
<gene>
    <name evidence="1" type="ORF">F383_26065</name>
    <name evidence="2" type="ORF">F383_30548</name>
</gene>
<proteinExistence type="predicted"/>
<organism evidence="2 3">
    <name type="scientific">Gossypium arboreum</name>
    <name type="common">Tree cotton</name>
    <name type="synonym">Gossypium nanking</name>
    <dbReference type="NCBI Taxonomy" id="29729"/>
    <lineage>
        <taxon>Eukaryota</taxon>
        <taxon>Viridiplantae</taxon>
        <taxon>Streptophyta</taxon>
        <taxon>Embryophyta</taxon>
        <taxon>Tracheophyta</taxon>
        <taxon>Spermatophyta</taxon>
        <taxon>Magnoliopsida</taxon>
        <taxon>eudicotyledons</taxon>
        <taxon>Gunneridae</taxon>
        <taxon>Pentapetalae</taxon>
        <taxon>rosids</taxon>
        <taxon>malvids</taxon>
        <taxon>Malvales</taxon>
        <taxon>Malvaceae</taxon>
        <taxon>Malvoideae</taxon>
        <taxon>Gossypium</taxon>
    </lineage>
</organism>
<sequence>MSLGTICIELIRYAICVYVNPGASLVRSTGGWVARHVLRVPISLCEQPEYMRLRMKHYVQAFRVSDSIPSVQRYCQASSGIEGCRRLDHTINWIFGYS</sequence>
<dbReference type="AlphaFoldDB" id="A0A0B0PJA9"/>
<protein>
    <submittedName>
        <fullName evidence="2">Thiazole synthase</fullName>
    </submittedName>
</protein>
<reference evidence="3" key="2">
    <citation type="submission" date="2014-09" db="EMBL/GenBank/DDBJ databases">
        <authorList>
            <person name="Mudge J."/>
            <person name="Ramaraj T."/>
            <person name="Lindquist I.E."/>
            <person name="Bharti A.K."/>
            <person name="Sundararajan A."/>
            <person name="Cameron C.T."/>
            <person name="Woodward J.E."/>
            <person name="May G.D."/>
            <person name="Brubaker C."/>
            <person name="Broadhvest J."/>
            <person name="Wilkins T.A."/>
        </authorList>
    </citation>
    <scope>NUCLEOTIDE SEQUENCE</scope>
    <source>
        <strain evidence="3">cv. AKA8401</strain>
    </source>
</reference>
<evidence type="ECO:0000313" key="3">
    <source>
        <dbReference type="Proteomes" id="UP000032142"/>
    </source>
</evidence>
<dbReference type="EMBL" id="KN413405">
    <property type="protein sequence ID" value="KHG19553.1"/>
    <property type="molecule type" value="Genomic_DNA"/>
</dbReference>
<reference evidence="2" key="1">
    <citation type="submission" date="2014-09" db="EMBL/GenBank/DDBJ databases">
        <title>G. arboreum L. cv. AKA8401 A2 genome assembly version 1.0.</title>
        <authorList>
            <person name="Mudge J."/>
            <person name="Ramaraj T."/>
            <person name="Lindquist I.E."/>
            <person name="Bharti A.K."/>
            <person name="Sundararajan A."/>
            <person name="Cameron C.T."/>
            <person name="Woodward J.E."/>
            <person name="May G.D."/>
            <person name="Brubaker C."/>
            <person name="Broadhvest J."/>
            <person name="Wilkins T.A."/>
        </authorList>
    </citation>
    <scope>NUCLEOTIDE SEQUENCE</scope>
</reference>
<evidence type="ECO:0000313" key="1">
    <source>
        <dbReference type="EMBL" id="KHG19553.1"/>
    </source>
</evidence>
<name>A0A0B0PJA9_GOSAR</name>
<dbReference type="EMBL" id="KN430859">
    <property type="protein sequence ID" value="KHG24987.1"/>
    <property type="molecule type" value="Genomic_DNA"/>
</dbReference>